<organism evidence="2 3">
    <name type="scientific">Pseudomonas turukhanskensis</name>
    <dbReference type="NCBI Taxonomy" id="1806536"/>
    <lineage>
        <taxon>Bacteria</taxon>
        <taxon>Pseudomonadati</taxon>
        <taxon>Pseudomonadota</taxon>
        <taxon>Gammaproteobacteria</taxon>
        <taxon>Pseudomonadales</taxon>
        <taxon>Pseudomonadaceae</taxon>
        <taxon>Pseudomonas</taxon>
    </lineage>
</organism>
<dbReference type="AlphaFoldDB" id="A0A9W6NGL0"/>
<reference evidence="2" key="2">
    <citation type="submission" date="2023-01" db="EMBL/GenBank/DDBJ databases">
        <authorList>
            <person name="Sun Q."/>
            <person name="Evtushenko L."/>
        </authorList>
    </citation>
    <scope>NUCLEOTIDE SEQUENCE</scope>
    <source>
        <strain evidence="2">VKM B-2935</strain>
    </source>
</reference>
<dbReference type="Proteomes" id="UP001143328">
    <property type="component" value="Unassembled WGS sequence"/>
</dbReference>
<proteinExistence type="predicted"/>
<reference evidence="2" key="1">
    <citation type="journal article" date="2014" name="Int. J. Syst. Evol. Microbiol.">
        <title>Complete genome sequence of Corynebacterium casei LMG S-19264T (=DSM 44701T), isolated from a smear-ripened cheese.</title>
        <authorList>
            <consortium name="US DOE Joint Genome Institute (JGI-PGF)"/>
            <person name="Walter F."/>
            <person name="Albersmeier A."/>
            <person name="Kalinowski J."/>
            <person name="Ruckert C."/>
        </authorList>
    </citation>
    <scope>NUCLEOTIDE SEQUENCE</scope>
    <source>
        <strain evidence="2">VKM B-2935</strain>
    </source>
</reference>
<name>A0A9W6NGL0_9PSED</name>
<protein>
    <recommendedName>
        <fullName evidence="1">Pilus assembly protein C-terminal domain-containing protein</fullName>
    </recommendedName>
</protein>
<dbReference type="RefSeq" id="WP_271196002.1">
    <property type="nucleotide sequence ID" value="NZ_BSFN01000007.1"/>
</dbReference>
<feature type="domain" description="Pilus assembly protein C-terminal" evidence="1">
    <location>
        <begin position="698"/>
        <end position="773"/>
    </location>
</feature>
<keyword evidence="3" id="KW-1185">Reference proteome</keyword>
<sequence length="775" mass="86711">MKIAKSTLAFALFVCAEAVRSANHEHVQVAFKKNSNFDTDPRYLPIALSINEAPSEAWLDITKNYRIIFNTETRTINDLSTALKSLRPARNLRYSCDTSPLPMCERYKFFNFSYDYDSGRFKVLYELANKSFAALESEPALVARQSVVYSESQGDNYTYRHGYWTADANAGVTENSSVYTNIYYDMAVGKLSAQSFSYNYDVSPLLQLSGYVQKGPTSDLVNLGVGSTKGISLQHSNEHKSEFDSQAEPIIIDAKYDGLVNIYDDVGKLIRSTQVMQGINRLDIPSSASGNTVRIEEVVDGRVVESYDRAISRTGNSPGMLRVDVGMASLRKDTTSQRSGDEPYIRYLQTLHGVSLGASALPTMGWYTTSLRFPSFKGLTGSIESTFKDKQTDHSVTAGYQTSIKGNDLYTSMSKQFGSRDSTSYSVGASRRISNDTRIDLFYNQSQSVYDPRRRNDYYTESRYSKPIVTAYKRVTSRLRTRHTTAVGIFDYSFYVSSELGDDKRIGASVTYTPAAHSNWFRPTVGVQSESGSTNSHVVNDMQITDRFQLRPEVRFADGKLNQYGSGARYTNEQFNSDFGYFKGTSSDRSFYVNADSYTFLSRHGMQAHSSPKTSALVFNNTAENNASGQPTNFNINNQSESITHNKLHHLDLPSDGTLIIYPETDNIALDPNYASLAVKPYRVHKVDYKHETDKIHVFGRVMLKGQPEAGVAVVNHASKTVTDKNGYFSLTVSRSEPSIALYRRGQECAGINNLLVDRDKNSNEIYLGRLQCDI</sequence>
<gene>
    <name evidence="2" type="ORF">GCM10017655_28780</name>
</gene>
<evidence type="ECO:0000313" key="3">
    <source>
        <dbReference type="Proteomes" id="UP001143328"/>
    </source>
</evidence>
<accession>A0A9W6NGL0</accession>
<evidence type="ECO:0000259" key="1">
    <source>
        <dbReference type="Pfam" id="PF15976"/>
    </source>
</evidence>
<dbReference type="Pfam" id="PF15976">
    <property type="entry name" value="CooC_C"/>
    <property type="match status" value="1"/>
</dbReference>
<comment type="caution">
    <text evidence="2">The sequence shown here is derived from an EMBL/GenBank/DDBJ whole genome shotgun (WGS) entry which is preliminary data.</text>
</comment>
<evidence type="ECO:0000313" key="2">
    <source>
        <dbReference type="EMBL" id="GLK89816.1"/>
    </source>
</evidence>
<dbReference type="InterPro" id="IPR031917">
    <property type="entry name" value="Pilus_assem_C"/>
</dbReference>
<dbReference type="EMBL" id="BSFN01000007">
    <property type="protein sequence ID" value="GLK89816.1"/>
    <property type="molecule type" value="Genomic_DNA"/>
</dbReference>